<name>A0A426RKF8_9FLAO</name>
<dbReference type="OrthoDB" id="1016922at2"/>
<dbReference type="Pfam" id="PF00535">
    <property type="entry name" value="Glycos_transf_2"/>
    <property type="match status" value="1"/>
</dbReference>
<comment type="caution">
    <text evidence="2">The sequence shown here is derived from an EMBL/GenBank/DDBJ whole genome shotgun (WGS) entry which is preliminary data.</text>
</comment>
<dbReference type="PANTHER" id="PTHR43685:SF2">
    <property type="entry name" value="GLYCOSYLTRANSFERASE 2-LIKE DOMAIN-CONTAINING PROTEIN"/>
    <property type="match status" value="1"/>
</dbReference>
<dbReference type="InterPro" id="IPR050834">
    <property type="entry name" value="Glycosyltransf_2"/>
</dbReference>
<keyword evidence="3" id="KW-1185">Reference proteome</keyword>
<dbReference type="InterPro" id="IPR001173">
    <property type="entry name" value="Glyco_trans_2-like"/>
</dbReference>
<organism evidence="2 3">
    <name type="scientific">Maribacter algicola</name>
    <dbReference type="NCBI Taxonomy" id="2498892"/>
    <lineage>
        <taxon>Bacteria</taxon>
        <taxon>Pseudomonadati</taxon>
        <taxon>Bacteroidota</taxon>
        <taxon>Flavobacteriia</taxon>
        <taxon>Flavobacteriales</taxon>
        <taxon>Flavobacteriaceae</taxon>
        <taxon>Maribacter</taxon>
    </lineage>
</organism>
<dbReference type="Proteomes" id="UP000286990">
    <property type="component" value="Unassembled WGS sequence"/>
</dbReference>
<dbReference type="RefSeq" id="WP_125221330.1">
    <property type="nucleotide sequence ID" value="NZ_QUSX01000001.1"/>
</dbReference>
<dbReference type="EMBL" id="QUSX01000001">
    <property type="protein sequence ID" value="RRQ49506.1"/>
    <property type="molecule type" value="Genomic_DNA"/>
</dbReference>
<dbReference type="Gene3D" id="3.90.550.10">
    <property type="entry name" value="Spore Coat Polysaccharide Biosynthesis Protein SpsA, Chain A"/>
    <property type="match status" value="1"/>
</dbReference>
<reference evidence="3" key="1">
    <citation type="submission" date="2018-08" db="EMBL/GenBank/DDBJ databases">
        <authorList>
            <person name="Khan S.A."/>
            <person name="J S.E."/>
        </authorList>
    </citation>
    <scope>NUCLEOTIDE SEQUENCE [LARGE SCALE GENOMIC DNA]</scope>
    <source>
        <strain evidence="3">PoM-212</strain>
    </source>
</reference>
<dbReference type="SUPFAM" id="SSF53448">
    <property type="entry name" value="Nucleotide-diphospho-sugar transferases"/>
    <property type="match status" value="1"/>
</dbReference>
<evidence type="ECO:0000259" key="1">
    <source>
        <dbReference type="Pfam" id="PF00535"/>
    </source>
</evidence>
<dbReference type="PANTHER" id="PTHR43685">
    <property type="entry name" value="GLYCOSYLTRANSFERASE"/>
    <property type="match status" value="1"/>
</dbReference>
<protein>
    <submittedName>
        <fullName evidence="2">Glycosyltransferase family 2 protein</fullName>
    </submittedName>
</protein>
<dbReference type="InterPro" id="IPR029044">
    <property type="entry name" value="Nucleotide-diphossugar_trans"/>
</dbReference>
<dbReference type="AlphaFoldDB" id="A0A426RKF8"/>
<evidence type="ECO:0000313" key="2">
    <source>
        <dbReference type="EMBL" id="RRQ49506.1"/>
    </source>
</evidence>
<accession>A0A426RKF8</accession>
<feature type="domain" description="Glycosyltransferase 2-like" evidence="1">
    <location>
        <begin position="41"/>
        <end position="185"/>
    </location>
</feature>
<reference evidence="3" key="2">
    <citation type="submission" date="2018-12" db="EMBL/GenBank/DDBJ databases">
        <title>Maribacter lutimaris sp. nov., isolated from marine sediment.</title>
        <authorList>
            <person name="Kim K.K."/>
        </authorList>
    </citation>
    <scope>NUCLEOTIDE SEQUENCE [LARGE SCALE GENOMIC DNA]</scope>
    <source>
        <strain evidence="3">PoM-212</strain>
    </source>
</reference>
<dbReference type="CDD" id="cd00761">
    <property type="entry name" value="Glyco_tranf_GTA_type"/>
    <property type="match status" value="1"/>
</dbReference>
<gene>
    <name evidence="2" type="ORF">DZC72_02555</name>
</gene>
<sequence length="280" mass="32201">MNVTDYKKYFGKLPEDLSPADLNHITRYFELLSKVEQPMASLLIPVFRAKETLMAHMFSLSKLKTILPYEVIFIDNNADVATKDILKTVGAKVVHEKNQGITHARQKGLEEAKGEIVCTMDPDSIYDPYYIDKMVLPFYEHPKLVLCYSISQSYQQDFQLPLKMWLRNWAKVHYFRTKLSLGFSSRIKHIRAVAMAYRRETMVKFGYNTDLKVVSGCDDGMVAIALNNSGKFKYVPISVHTALPPAREPGRPFPFCNDRFYPQNETVRTTLKALEIETTL</sequence>
<evidence type="ECO:0000313" key="3">
    <source>
        <dbReference type="Proteomes" id="UP000286990"/>
    </source>
</evidence>
<proteinExistence type="predicted"/>